<name>D2V9N0_NAEGR</name>
<comment type="similarity">
    <text evidence="1">Belongs to the short-chain dehydrogenases/reductases (SDR) family.</text>
</comment>
<dbReference type="GeneID" id="8848708"/>
<dbReference type="InParanoid" id="D2V9N0"/>
<dbReference type="eggNOG" id="KOG1611">
    <property type="taxonomic scope" value="Eukaryota"/>
</dbReference>
<dbReference type="InterPro" id="IPR052184">
    <property type="entry name" value="SDR_enzymes"/>
</dbReference>
<dbReference type="PROSITE" id="PS00061">
    <property type="entry name" value="ADH_SHORT"/>
    <property type="match status" value="1"/>
</dbReference>
<dbReference type="KEGG" id="ngr:NAEGRDRAFT_32179"/>
<dbReference type="Gene3D" id="3.40.50.720">
    <property type="entry name" value="NAD(P)-binding Rossmann-like Domain"/>
    <property type="match status" value="1"/>
</dbReference>
<gene>
    <name evidence="2" type="ORF">NAEGRDRAFT_32179</name>
</gene>
<dbReference type="Pfam" id="PF00106">
    <property type="entry name" value="adh_short"/>
    <property type="match status" value="1"/>
</dbReference>
<organism evidence="3">
    <name type="scientific">Naegleria gruberi</name>
    <name type="common">Amoeba</name>
    <dbReference type="NCBI Taxonomy" id="5762"/>
    <lineage>
        <taxon>Eukaryota</taxon>
        <taxon>Discoba</taxon>
        <taxon>Heterolobosea</taxon>
        <taxon>Tetramitia</taxon>
        <taxon>Eutetramitia</taxon>
        <taxon>Vahlkampfiidae</taxon>
        <taxon>Naegleria</taxon>
    </lineage>
</organism>
<proteinExistence type="inferred from homology"/>
<evidence type="ECO:0000313" key="2">
    <source>
        <dbReference type="EMBL" id="EFC46495.1"/>
    </source>
</evidence>
<dbReference type="EMBL" id="GG738858">
    <property type="protein sequence ID" value="EFC46495.1"/>
    <property type="molecule type" value="Genomic_DNA"/>
</dbReference>
<dbReference type="CDD" id="cd05325">
    <property type="entry name" value="carb_red_sniffer_like_SDR_c"/>
    <property type="match status" value="1"/>
</dbReference>
<dbReference type="InterPro" id="IPR036291">
    <property type="entry name" value="NAD(P)-bd_dom_sf"/>
</dbReference>
<reference evidence="2 3" key="1">
    <citation type="journal article" date="2010" name="Cell">
        <title>The genome of Naegleria gruberi illuminates early eukaryotic versatility.</title>
        <authorList>
            <person name="Fritz-Laylin L.K."/>
            <person name="Prochnik S.E."/>
            <person name="Ginger M.L."/>
            <person name="Dacks J.B."/>
            <person name="Carpenter M.L."/>
            <person name="Field M.C."/>
            <person name="Kuo A."/>
            <person name="Paredez A."/>
            <person name="Chapman J."/>
            <person name="Pham J."/>
            <person name="Shu S."/>
            <person name="Neupane R."/>
            <person name="Cipriano M."/>
            <person name="Mancuso J."/>
            <person name="Tu H."/>
            <person name="Salamov A."/>
            <person name="Lindquist E."/>
            <person name="Shapiro H."/>
            <person name="Lucas S."/>
            <person name="Grigoriev I.V."/>
            <person name="Cande W.Z."/>
            <person name="Fulton C."/>
            <person name="Rokhsar D.S."/>
            <person name="Dawson S.C."/>
        </authorList>
    </citation>
    <scope>NUCLEOTIDE SEQUENCE [LARGE SCALE GENOMIC DNA]</scope>
    <source>
        <strain evidence="2 3">NEG-M</strain>
    </source>
</reference>
<dbReference type="OrthoDB" id="1933717at2759"/>
<dbReference type="PRINTS" id="PR00081">
    <property type="entry name" value="GDHRDH"/>
</dbReference>
<dbReference type="RefSeq" id="XP_002679239.1">
    <property type="nucleotide sequence ID" value="XM_002679193.1"/>
</dbReference>
<dbReference type="PRINTS" id="PR00080">
    <property type="entry name" value="SDRFAMILY"/>
</dbReference>
<dbReference type="GO" id="GO:0016616">
    <property type="term" value="F:oxidoreductase activity, acting on the CH-OH group of donors, NAD or NADP as acceptor"/>
    <property type="evidence" value="ECO:0007669"/>
    <property type="project" value="TreeGrafter"/>
</dbReference>
<evidence type="ECO:0000313" key="3">
    <source>
        <dbReference type="Proteomes" id="UP000006671"/>
    </source>
</evidence>
<dbReference type="VEuPathDB" id="AmoebaDB:NAEGRDRAFT_32179"/>
<dbReference type="InterPro" id="IPR002347">
    <property type="entry name" value="SDR_fam"/>
</dbReference>
<keyword evidence="3" id="KW-1185">Reference proteome</keyword>
<dbReference type="PANTHER" id="PTHR45458">
    <property type="entry name" value="SHORT-CHAIN DEHYDROGENASE/REDUCTASE SDR"/>
    <property type="match status" value="1"/>
</dbReference>
<evidence type="ECO:0000256" key="1">
    <source>
        <dbReference type="RuleBase" id="RU000363"/>
    </source>
</evidence>
<protein>
    <submittedName>
        <fullName evidence="2">Predicted protein</fullName>
    </submittedName>
</protein>
<dbReference type="FunCoup" id="D2V9N0">
    <property type="interactions" value="110"/>
</dbReference>
<dbReference type="OMA" id="ECFEINT"/>
<sequence>MSSVFNTFFIVGASRGIGLELVKQLLQSNPNRIVHATTRSHSDSLAQLQQEVTTQRLIIHENLDVNNDESTEALVQKLLNQNVKIDVLINNAGIIGKDSIGSVSRQELSNMLQTNTFSPIIVSQKFYNNQLINQNGLIVNISSIIGSIELGIGHVFNSASYAISKAALNMVSKLQSLAFAEGKVNAISLHPGWLQTQLGGQNAPLSVDVGVSGIVKVIDNFNQEQNGTFLQYDGTPVKL</sequence>
<accession>D2V9N0</accession>
<dbReference type="SUPFAM" id="SSF51735">
    <property type="entry name" value="NAD(P)-binding Rossmann-fold domains"/>
    <property type="match status" value="1"/>
</dbReference>
<dbReference type="AlphaFoldDB" id="D2V9N0"/>
<dbReference type="PANTHER" id="PTHR45458:SF1">
    <property type="entry name" value="SHORT CHAIN DEHYDROGENASE"/>
    <property type="match status" value="1"/>
</dbReference>
<dbReference type="InterPro" id="IPR020904">
    <property type="entry name" value="Sc_DH/Rdtase_CS"/>
</dbReference>
<dbReference type="Proteomes" id="UP000006671">
    <property type="component" value="Unassembled WGS sequence"/>
</dbReference>